<name>A0A1H2YNP7_9PROT</name>
<gene>
    <name evidence="1" type="ORF">SAMN05421882_10558</name>
</gene>
<dbReference type="EMBL" id="FNNH01000055">
    <property type="protein sequence ID" value="SDX06816.1"/>
    <property type="molecule type" value="Genomic_DNA"/>
</dbReference>
<dbReference type="RefSeq" id="WP_211752370.1">
    <property type="nucleotide sequence ID" value="NZ_FNNH01000055.1"/>
</dbReference>
<sequence>MMATYQKLATPGEHHKLLTGLAGSWTTKTKEWMDPQKPPVESTGASNGKVLLDGRFLQQESSGSMHGEPYTGIWTIGYDNLLKRYVSTWIATMGTGIFQMDGTASEDGKTITFTGQHAEVGGGQMTHRAIWKIVDSNTQEFVMYGTHHGGQEMKMLETVYTRKQ</sequence>
<proteinExistence type="predicted"/>
<dbReference type="Pfam" id="PF07617">
    <property type="entry name" value="DUF1579"/>
    <property type="match status" value="1"/>
</dbReference>
<dbReference type="InterPro" id="IPR011473">
    <property type="entry name" value="DUF1579"/>
</dbReference>
<accession>A0A1H2YNP7</accession>
<evidence type="ECO:0008006" key="3">
    <source>
        <dbReference type="Google" id="ProtNLM"/>
    </source>
</evidence>
<evidence type="ECO:0000313" key="2">
    <source>
        <dbReference type="Proteomes" id="UP000183454"/>
    </source>
</evidence>
<dbReference type="AlphaFoldDB" id="A0A1H2YNP7"/>
<dbReference type="Proteomes" id="UP000183454">
    <property type="component" value="Unassembled WGS sequence"/>
</dbReference>
<reference evidence="1 2" key="1">
    <citation type="submission" date="2016-10" db="EMBL/GenBank/DDBJ databases">
        <authorList>
            <person name="de Groot N.N."/>
        </authorList>
    </citation>
    <scope>NUCLEOTIDE SEQUENCE [LARGE SCALE GENOMIC DNA]</scope>
    <source>
        <strain evidence="1 2">Nm110</strain>
    </source>
</reference>
<protein>
    <recommendedName>
        <fullName evidence="3">DUF1579 domain-containing protein</fullName>
    </recommendedName>
</protein>
<organism evidence="1 2">
    <name type="scientific">Nitrosomonas communis</name>
    <dbReference type="NCBI Taxonomy" id="44574"/>
    <lineage>
        <taxon>Bacteria</taxon>
        <taxon>Pseudomonadati</taxon>
        <taxon>Pseudomonadota</taxon>
        <taxon>Betaproteobacteria</taxon>
        <taxon>Nitrosomonadales</taxon>
        <taxon>Nitrosomonadaceae</taxon>
        <taxon>Nitrosomonas</taxon>
    </lineage>
</organism>
<evidence type="ECO:0000313" key="1">
    <source>
        <dbReference type="EMBL" id="SDX06816.1"/>
    </source>
</evidence>